<dbReference type="Pfam" id="PF00379">
    <property type="entry name" value="Chitin_bind_4"/>
    <property type="match status" value="1"/>
</dbReference>
<sequence length="124" mass="13497">MFKFIVAFALVGLVAADHINKDAQTKSLINDVAPDGSFKYAFDTTNGIAVQEQGNALSAAGSAQWVSPEGAPVSFSYTADENGYQAAGDYVPKTPDYIIRAIEWIRAHPSKEQYVEQVAPPRRF</sequence>
<protein>
    <submittedName>
        <fullName evidence="4">Uncharacterized protein</fullName>
    </submittedName>
</protein>
<evidence type="ECO:0000256" key="3">
    <source>
        <dbReference type="SAM" id="SignalP"/>
    </source>
</evidence>
<dbReference type="GO" id="GO:0008010">
    <property type="term" value="F:structural constituent of chitin-based larval cuticle"/>
    <property type="evidence" value="ECO:0007669"/>
    <property type="project" value="TreeGrafter"/>
</dbReference>
<evidence type="ECO:0000313" key="5">
    <source>
        <dbReference type="Proteomes" id="UP000594454"/>
    </source>
</evidence>
<keyword evidence="3" id="KW-0732">Signal</keyword>
<dbReference type="FunCoup" id="A0A7R8YSD0">
    <property type="interactions" value="60"/>
</dbReference>
<dbReference type="PANTHER" id="PTHR10380">
    <property type="entry name" value="CUTICLE PROTEIN"/>
    <property type="match status" value="1"/>
</dbReference>
<dbReference type="EMBL" id="LR899010">
    <property type="protein sequence ID" value="CAD7082440.1"/>
    <property type="molecule type" value="Genomic_DNA"/>
</dbReference>
<keyword evidence="5" id="KW-1185">Reference proteome</keyword>
<dbReference type="InterPro" id="IPR000618">
    <property type="entry name" value="Insect_cuticle"/>
</dbReference>
<feature type="chain" id="PRO_5030656860" evidence="3">
    <location>
        <begin position="17"/>
        <end position="124"/>
    </location>
</feature>
<accession>A0A7R8YSD0</accession>
<dbReference type="PROSITE" id="PS00233">
    <property type="entry name" value="CHIT_BIND_RR_1"/>
    <property type="match status" value="1"/>
</dbReference>
<evidence type="ECO:0000313" key="4">
    <source>
        <dbReference type="EMBL" id="CAD7082440.1"/>
    </source>
</evidence>
<dbReference type="InParanoid" id="A0A7R8YSD0"/>
<dbReference type="Proteomes" id="UP000594454">
    <property type="component" value="Chromosome 2"/>
</dbReference>
<evidence type="ECO:0000256" key="1">
    <source>
        <dbReference type="ARBA" id="ARBA00022460"/>
    </source>
</evidence>
<dbReference type="GO" id="GO:0062129">
    <property type="term" value="C:chitin-based extracellular matrix"/>
    <property type="evidence" value="ECO:0007669"/>
    <property type="project" value="TreeGrafter"/>
</dbReference>
<dbReference type="PANTHER" id="PTHR10380:SF238">
    <property type="entry name" value="CUTICULAR PROTEIN 65EA-RELATED"/>
    <property type="match status" value="1"/>
</dbReference>
<organism evidence="4 5">
    <name type="scientific">Hermetia illucens</name>
    <name type="common">Black soldier fly</name>
    <dbReference type="NCBI Taxonomy" id="343691"/>
    <lineage>
        <taxon>Eukaryota</taxon>
        <taxon>Metazoa</taxon>
        <taxon>Ecdysozoa</taxon>
        <taxon>Arthropoda</taxon>
        <taxon>Hexapoda</taxon>
        <taxon>Insecta</taxon>
        <taxon>Pterygota</taxon>
        <taxon>Neoptera</taxon>
        <taxon>Endopterygota</taxon>
        <taxon>Diptera</taxon>
        <taxon>Brachycera</taxon>
        <taxon>Stratiomyomorpha</taxon>
        <taxon>Stratiomyidae</taxon>
        <taxon>Hermetiinae</taxon>
        <taxon>Hermetia</taxon>
    </lineage>
</organism>
<evidence type="ECO:0000256" key="2">
    <source>
        <dbReference type="PROSITE-ProRule" id="PRU00497"/>
    </source>
</evidence>
<name>A0A7R8YSD0_HERIL</name>
<feature type="signal peptide" evidence="3">
    <location>
        <begin position="1"/>
        <end position="16"/>
    </location>
</feature>
<gene>
    <name evidence="4" type="ORF">HERILL_LOCUS5475</name>
</gene>
<dbReference type="InterPro" id="IPR050468">
    <property type="entry name" value="Cuticle_Struct_Prot"/>
</dbReference>
<dbReference type="PROSITE" id="PS51155">
    <property type="entry name" value="CHIT_BIND_RR_2"/>
    <property type="match status" value="1"/>
</dbReference>
<dbReference type="AlphaFoldDB" id="A0A7R8YSD0"/>
<dbReference type="InterPro" id="IPR031311">
    <property type="entry name" value="CHIT_BIND_RR_consensus"/>
</dbReference>
<reference evidence="4 5" key="1">
    <citation type="submission" date="2020-11" db="EMBL/GenBank/DDBJ databases">
        <authorList>
            <person name="Wallbank WR R."/>
            <person name="Pardo Diaz C."/>
            <person name="Kozak K."/>
            <person name="Martin S."/>
            <person name="Jiggins C."/>
            <person name="Moest M."/>
            <person name="Warren A I."/>
            <person name="Generalovic N T."/>
            <person name="Byers J.R.P. K."/>
            <person name="Montejo-Kovacevich G."/>
            <person name="Yen C E."/>
        </authorList>
    </citation>
    <scope>NUCLEOTIDE SEQUENCE [LARGE SCALE GENOMIC DNA]</scope>
</reference>
<keyword evidence="1 2" id="KW-0193">Cuticle</keyword>
<dbReference type="OrthoDB" id="6343684at2759"/>
<proteinExistence type="predicted"/>